<evidence type="ECO:0000313" key="1">
    <source>
        <dbReference type="EMBL" id="RIA79540.1"/>
    </source>
</evidence>
<dbReference type="Gene3D" id="3.40.50.410">
    <property type="entry name" value="von Willebrand factor, type A domain"/>
    <property type="match status" value="1"/>
</dbReference>
<keyword evidence="2" id="KW-1185">Reference proteome</keyword>
<dbReference type="CDD" id="cd00198">
    <property type="entry name" value="vWFA"/>
    <property type="match status" value="1"/>
</dbReference>
<reference evidence="1 2" key="1">
    <citation type="submission" date="2018-06" db="EMBL/GenBank/DDBJ databases">
        <title>Comparative genomics reveals the genomic features of Rhizophagus irregularis, R. cerebriforme, R. diaphanum and Gigaspora rosea, and their symbiotic lifestyle signature.</title>
        <authorList>
            <person name="Morin E."/>
            <person name="San Clemente H."/>
            <person name="Chen E.C.H."/>
            <person name="De La Providencia I."/>
            <person name="Hainaut M."/>
            <person name="Kuo A."/>
            <person name="Kohler A."/>
            <person name="Murat C."/>
            <person name="Tang N."/>
            <person name="Roy S."/>
            <person name="Loubradou J."/>
            <person name="Henrissat B."/>
            <person name="Grigoriev I.V."/>
            <person name="Corradi N."/>
            <person name="Roux C."/>
            <person name="Martin F.M."/>
        </authorList>
    </citation>
    <scope>NUCLEOTIDE SEQUENCE [LARGE SCALE GENOMIC DNA]</scope>
    <source>
        <strain evidence="1 2">DAOM 227022</strain>
    </source>
</reference>
<evidence type="ECO:0000313" key="2">
    <source>
        <dbReference type="Proteomes" id="UP000265703"/>
    </source>
</evidence>
<gene>
    <name evidence="1" type="ORF">C1645_840461</name>
</gene>
<dbReference type="STRING" id="658196.A0A397RZ93"/>
<sequence length="188" mass="21760">MDEKTGYVSTDRHYFTCKNPITNVGNFHIIFVVDRSSSVYNYDCQPICSRTATSRLKLSYNYHLGAVYDAVYTFIETHHSSRKATPSGQMAIDCDIVFIVLFDYNAFIIFENKTLSDPERLLTKMIEHQPTGDNYYHEVIKKTSEIIDKYYDASKTNVIIFLSDGEYHILEPELCSLYERESNRGTRG</sequence>
<dbReference type="SUPFAM" id="SSF53300">
    <property type="entry name" value="vWA-like"/>
    <property type="match status" value="1"/>
</dbReference>
<evidence type="ECO:0008006" key="3">
    <source>
        <dbReference type="Google" id="ProtNLM"/>
    </source>
</evidence>
<dbReference type="EMBL" id="QKYT01001250">
    <property type="protein sequence ID" value="RIA79540.1"/>
    <property type="molecule type" value="Genomic_DNA"/>
</dbReference>
<name>A0A397RZ93_9GLOM</name>
<dbReference type="Proteomes" id="UP000265703">
    <property type="component" value="Unassembled WGS sequence"/>
</dbReference>
<organism evidence="1 2">
    <name type="scientific">Glomus cerebriforme</name>
    <dbReference type="NCBI Taxonomy" id="658196"/>
    <lineage>
        <taxon>Eukaryota</taxon>
        <taxon>Fungi</taxon>
        <taxon>Fungi incertae sedis</taxon>
        <taxon>Mucoromycota</taxon>
        <taxon>Glomeromycotina</taxon>
        <taxon>Glomeromycetes</taxon>
        <taxon>Glomerales</taxon>
        <taxon>Glomeraceae</taxon>
        <taxon>Glomus</taxon>
    </lineage>
</organism>
<dbReference type="InterPro" id="IPR036465">
    <property type="entry name" value="vWFA_dom_sf"/>
</dbReference>
<comment type="caution">
    <text evidence="1">The sequence shown here is derived from an EMBL/GenBank/DDBJ whole genome shotgun (WGS) entry which is preliminary data.</text>
</comment>
<protein>
    <recommendedName>
        <fullName evidence="3">VWFA domain-containing protein</fullName>
    </recommendedName>
</protein>
<proteinExistence type="predicted"/>
<accession>A0A397RZ93</accession>
<dbReference type="OrthoDB" id="2343366at2759"/>
<dbReference type="AlphaFoldDB" id="A0A397RZ93"/>